<dbReference type="Proteomes" id="UP000632289">
    <property type="component" value="Unassembled WGS sequence"/>
</dbReference>
<dbReference type="AlphaFoldDB" id="A0A927IE63"/>
<gene>
    <name evidence="2" type="ORF">IF129_15835</name>
</gene>
<feature type="region of interest" description="Disordered" evidence="1">
    <location>
        <begin position="1"/>
        <end position="46"/>
    </location>
</feature>
<dbReference type="RefSeq" id="WP_191210303.1">
    <property type="nucleotide sequence ID" value="NZ_BAABKL010000050.1"/>
</dbReference>
<name>A0A927IE63_9ACTN</name>
<organism evidence="2 3">
    <name type="scientific">Streptomyces chumphonensis</name>
    <dbReference type="NCBI Taxonomy" id="1214925"/>
    <lineage>
        <taxon>Bacteria</taxon>
        <taxon>Bacillati</taxon>
        <taxon>Actinomycetota</taxon>
        <taxon>Actinomycetes</taxon>
        <taxon>Kitasatosporales</taxon>
        <taxon>Streptomycetaceae</taxon>
        <taxon>Streptomyces</taxon>
    </lineage>
</organism>
<evidence type="ECO:0000313" key="3">
    <source>
        <dbReference type="Proteomes" id="UP000632289"/>
    </source>
</evidence>
<evidence type="ECO:0000256" key="1">
    <source>
        <dbReference type="SAM" id="MobiDB-lite"/>
    </source>
</evidence>
<dbReference type="EMBL" id="JACXYU010000007">
    <property type="protein sequence ID" value="MBD3933016.1"/>
    <property type="molecule type" value="Genomic_DNA"/>
</dbReference>
<sequence length="46" mass="4748">MAWGTGKGGSGGEGRHAGGKDPGTAKPSPDTQHPRGEPKHRGKEER</sequence>
<keyword evidence="3" id="KW-1185">Reference proteome</keyword>
<feature type="compositionally biased region" description="Basic and acidic residues" evidence="1">
    <location>
        <begin position="32"/>
        <end position="46"/>
    </location>
</feature>
<comment type="caution">
    <text evidence="2">The sequence shown here is derived from an EMBL/GenBank/DDBJ whole genome shotgun (WGS) entry which is preliminary data.</text>
</comment>
<accession>A0A927IE63</accession>
<proteinExistence type="predicted"/>
<reference evidence="2" key="1">
    <citation type="submission" date="2020-09" db="EMBL/GenBank/DDBJ databases">
        <title>Secondary metabolite and genome analysis of marine Streptomyces chumphonensis KK1-2T.</title>
        <authorList>
            <person name="Phongsopitanun W."/>
            <person name="Kanchanasin P."/>
            <person name="Pittayakhajonwut P."/>
            <person name="Suwanborirux K."/>
            <person name="Tanasupawat S."/>
        </authorList>
    </citation>
    <scope>NUCLEOTIDE SEQUENCE</scope>
    <source>
        <strain evidence="2">KK1-2</strain>
    </source>
</reference>
<feature type="compositionally biased region" description="Gly residues" evidence="1">
    <location>
        <begin position="1"/>
        <end position="12"/>
    </location>
</feature>
<evidence type="ECO:0000313" key="2">
    <source>
        <dbReference type="EMBL" id="MBD3933016.1"/>
    </source>
</evidence>
<protein>
    <submittedName>
        <fullName evidence="2">Uncharacterized protein</fullName>
    </submittedName>
</protein>